<dbReference type="GO" id="GO:0005085">
    <property type="term" value="F:guanyl-nucleotide exchange factor activity"/>
    <property type="evidence" value="ECO:0007669"/>
    <property type="project" value="InterPro"/>
</dbReference>
<feature type="domain" description="DH" evidence="4">
    <location>
        <begin position="757"/>
        <end position="948"/>
    </location>
</feature>
<comment type="subcellular location">
    <subcellularLocation>
        <location evidence="1">Cytoplasm</location>
    </subcellularLocation>
</comment>
<evidence type="ECO:0000259" key="4">
    <source>
        <dbReference type="PROSITE" id="PS50010"/>
    </source>
</evidence>
<evidence type="ECO:0000256" key="3">
    <source>
        <dbReference type="SAM" id="MobiDB-lite"/>
    </source>
</evidence>
<dbReference type="GO" id="GO:0005737">
    <property type="term" value="C:cytoplasm"/>
    <property type="evidence" value="ECO:0007669"/>
    <property type="project" value="UniProtKB-SubCell"/>
</dbReference>
<dbReference type="AlphaFoldDB" id="A0A556U4U5"/>
<dbReference type="CDD" id="cd00160">
    <property type="entry name" value="RhoGEF"/>
    <property type="match status" value="1"/>
</dbReference>
<dbReference type="OrthoDB" id="2015333at2759"/>
<organism evidence="5 6">
    <name type="scientific">Bagarius yarrelli</name>
    <name type="common">Goonch</name>
    <name type="synonym">Bagrus yarrelli</name>
    <dbReference type="NCBI Taxonomy" id="175774"/>
    <lineage>
        <taxon>Eukaryota</taxon>
        <taxon>Metazoa</taxon>
        <taxon>Chordata</taxon>
        <taxon>Craniata</taxon>
        <taxon>Vertebrata</taxon>
        <taxon>Euteleostomi</taxon>
        <taxon>Actinopterygii</taxon>
        <taxon>Neopterygii</taxon>
        <taxon>Teleostei</taxon>
        <taxon>Ostariophysi</taxon>
        <taxon>Siluriformes</taxon>
        <taxon>Sisoridae</taxon>
        <taxon>Sisorinae</taxon>
        <taxon>Bagarius</taxon>
    </lineage>
</organism>
<sequence>MPDVEPLPCDYSPAASPAGCSMDLEPCFSKLSDPLSVLGSPLSGFPQHRNPSYTNLGEPVNCYTGGPKNNHLNNMGLRYCSTSNMHQIKQPEIQSSYQTEQLSQSCVNSGNNRLYRSLENLHWNADPGMYTYRSMESEFVIHCTSSSQWYDGTSQGSQVYTMKHSPENMVFCPRQGLMTKDLPLFPHWLFPAVEHWAINRNARKGLRDKLRLQSNRVSEPNKPLRPQPLLSNTMPSLSNHEMASQFAGLLSSSEQNNGKKELYTRRITSPEDIKQEVLRRLQLHRQRSTPNLALSSSQEAIIRKSHTSEHVSSNAQSASERKRPPISRLHIPTFEEFKRMRQKEVAEGLGSATVSSSAVAKQKDQCKDVYFEEKTKNKLYTEVNIATDVQQNCSTTDAAYLHSSGGEEEGNGRPTEEALDAPICTGPAPRSPLQPQSTSAEEEHIKKAEDSENVDPALVPFPPNREHAEGASTCCPAILLDGKDLSSYGAKIYKMKSELLGSALDLIKKSCSAEISAKAPVRLSHDQHDGTDITAPQPGCQSAYVAMTTPACRQEACSESTGREEPKECKLFGTGCRRSSSDATFEPAGSVRVQRECRLRPHYSDPMPTDAAKRKQLEMKIAAAARLHSQRRERENGIRTVRGHSEPRGEGRNGRLGVNRVCQHRWSTVSSVSADSGVVGLSDEREDDEELRQTRCSAGTEVERVDSGIGSGLAPSWNRPEELFKTWEAQRPCPDCGHRDTTREKGMCERCLKLRTERKEAILEFLNTESSYGEDLRIIKEEFYFPMQNAGLLTAEQLTVVFSNVQELIDVNDRFTEHLQDNIDQALDQEDEDLLTVCIGEIFLEFVNMLPAFQTYCLQQSISVNMLNTLEKEKELLRIFLDVSQNDNTALRRMNLRSFLMAPLQRVTKYPLLLSRIIKATNEYHPDYERLKEAKSRVESHLEHINMKSKQEGTATWSLRSFRRESRKNREVINIEMRETSMKLVGWARESTRFIMEGPLQISQPADGQWVKKGSKSLKFQNVQSLLMVRTADGGLRGDQMEAFETVQDGVLVLIKDKSSGKFAVLREPIHLANCVVSTDPDCDDTFEVLDIRREAFVLRASDKSRTQQWFRLIKRYACDLGLWRKRRNALPNIMINTSQTRS</sequence>
<keyword evidence="2" id="KW-0963">Cytoplasm</keyword>
<feature type="region of interest" description="Disordered" evidence="3">
    <location>
        <begin position="288"/>
        <end position="326"/>
    </location>
</feature>
<feature type="region of interest" description="Disordered" evidence="3">
    <location>
        <begin position="212"/>
        <end position="236"/>
    </location>
</feature>
<dbReference type="PROSITE" id="PS50010">
    <property type="entry name" value="DH_2"/>
    <property type="match status" value="1"/>
</dbReference>
<feature type="compositionally biased region" description="Basic and acidic residues" evidence="3">
    <location>
        <begin position="441"/>
        <end position="450"/>
    </location>
</feature>
<dbReference type="InterPro" id="IPR000219">
    <property type="entry name" value="DH_dom"/>
</dbReference>
<dbReference type="InterPro" id="IPR035899">
    <property type="entry name" value="DBL_dom_sf"/>
</dbReference>
<evidence type="ECO:0000256" key="2">
    <source>
        <dbReference type="ARBA" id="ARBA00022490"/>
    </source>
</evidence>
<dbReference type="GO" id="GO:0035025">
    <property type="term" value="P:positive regulation of Rho protein signal transduction"/>
    <property type="evidence" value="ECO:0007669"/>
    <property type="project" value="TreeGrafter"/>
</dbReference>
<keyword evidence="6" id="KW-1185">Reference proteome</keyword>
<dbReference type="SUPFAM" id="SSF48065">
    <property type="entry name" value="DBL homology domain (DH-domain)"/>
    <property type="match status" value="1"/>
</dbReference>
<dbReference type="InterPro" id="IPR051480">
    <property type="entry name" value="Endocytic_GEF_Adapter"/>
</dbReference>
<comment type="caution">
    <text evidence="5">The sequence shown here is derived from an EMBL/GenBank/DDBJ whole genome shotgun (WGS) entry which is preliminary data.</text>
</comment>
<dbReference type="PANTHER" id="PTHR46006:SF5">
    <property type="entry name" value="DH DOMAIN-CONTAINING PROTEIN"/>
    <property type="match status" value="1"/>
</dbReference>
<dbReference type="SMART" id="SM00325">
    <property type="entry name" value="RhoGEF"/>
    <property type="match status" value="1"/>
</dbReference>
<feature type="compositionally biased region" description="Polar residues" evidence="3">
    <location>
        <begin position="288"/>
        <end position="299"/>
    </location>
</feature>
<evidence type="ECO:0000256" key="1">
    <source>
        <dbReference type="ARBA" id="ARBA00004496"/>
    </source>
</evidence>
<reference evidence="5 6" key="1">
    <citation type="journal article" date="2019" name="Genome Biol. Evol.">
        <title>Whole-Genome Sequencing of the Giant Devil Catfish, Bagarius yarrelli.</title>
        <authorList>
            <person name="Jiang W."/>
            <person name="Lv Y."/>
            <person name="Cheng L."/>
            <person name="Yang K."/>
            <person name="Chao B."/>
            <person name="Wang X."/>
            <person name="Li Y."/>
            <person name="Pan X."/>
            <person name="You X."/>
            <person name="Zhang Y."/>
            <person name="Yang J."/>
            <person name="Li J."/>
            <person name="Zhang X."/>
            <person name="Liu S."/>
            <person name="Sun C."/>
            <person name="Yang J."/>
            <person name="Shi Q."/>
        </authorList>
    </citation>
    <scope>NUCLEOTIDE SEQUENCE [LARGE SCALE GENOMIC DNA]</scope>
    <source>
        <strain evidence="5">JWS20170419001</strain>
        <tissue evidence="5">Muscle</tissue>
    </source>
</reference>
<name>A0A556U4U5_BAGYA</name>
<gene>
    <name evidence="5" type="ORF">Baya_8372</name>
</gene>
<dbReference type="Gene3D" id="1.20.900.10">
    <property type="entry name" value="Dbl homology (DH) domain"/>
    <property type="match status" value="1"/>
</dbReference>
<dbReference type="EMBL" id="VCAZ01000048">
    <property type="protein sequence ID" value="TSM68905.1"/>
    <property type="molecule type" value="Genomic_DNA"/>
</dbReference>
<accession>A0A556U4U5</accession>
<feature type="region of interest" description="Disordered" evidence="3">
    <location>
        <begin position="400"/>
        <end position="455"/>
    </location>
</feature>
<dbReference type="Proteomes" id="UP000319801">
    <property type="component" value="Unassembled WGS sequence"/>
</dbReference>
<dbReference type="PANTHER" id="PTHR46006">
    <property type="entry name" value="RHO GUANINE NUCLEOTIDE EXCHANGE FACTOR AT 64C, ISOFORM A"/>
    <property type="match status" value="1"/>
</dbReference>
<dbReference type="SUPFAM" id="SSF50729">
    <property type="entry name" value="PH domain-like"/>
    <property type="match status" value="1"/>
</dbReference>
<evidence type="ECO:0000313" key="5">
    <source>
        <dbReference type="EMBL" id="TSM68905.1"/>
    </source>
</evidence>
<evidence type="ECO:0000313" key="6">
    <source>
        <dbReference type="Proteomes" id="UP000319801"/>
    </source>
</evidence>
<protein>
    <submittedName>
        <fullName evidence="5">Myosin-M heavy chain</fullName>
    </submittedName>
</protein>
<proteinExistence type="predicted"/>
<dbReference type="Pfam" id="PF00621">
    <property type="entry name" value="RhoGEF"/>
    <property type="match status" value="1"/>
</dbReference>